<name>A0AAV9VCK2_9PEZI</name>
<keyword evidence="3" id="KW-1185">Reference proteome</keyword>
<proteinExistence type="predicted"/>
<evidence type="ECO:0000313" key="3">
    <source>
        <dbReference type="Proteomes" id="UP001373714"/>
    </source>
</evidence>
<protein>
    <submittedName>
        <fullName evidence="2">Uncharacterized protein</fullName>
    </submittedName>
</protein>
<sequence>MPDSDPIGSGWKDGEVGAKIGEIMRKLWDSIVHFEDAKSKYPGRLVDRLREEYPGHNIAVFHNQYSEYYFVNGAHSHHECTGGPLGTSFGYEAWVFECGYFHRYGDAGPQNWTISGWFWSPGSEAHALFTNGYEDAETFWNNAYTQHSFFTAPEPDLDYIKQHCNQMAKNFPSGGWWDSHEFGSYNKSRGDLPPLAAPPAPTDIDDDGELGGHHHFGHGQGKDPLRAIPPHPRRIFPALPESESTE</sequence>
<organism evidence="2 3">
    <name type="scientific">Orbilia blumenaviensis</name>
    <dbReference type="NCBI Taxonomy" id="1796055"/>
    <lineage>
        <taxon>Eukaryota</taxon>
        <taxon>Fungi</taxon>
        <taxon>Dikarya</taxon>
        <taxon>Ascomycota</taxon>
        <taxon>Pezizomycotina</taxon>
        <taxon>Orbiliomycetes</taxon>
        <taxon>Orbiliales</taxon>
        <taxon>Orbiliaceae</taxon>
        <taxon>Orbilia</taxon>
    </lineage>
</organism>
<evidence type="ECO:0000256" key="1">
    <source>
        <dbReference type="SAM" id="MobiDB-lite"/>
    </source>
</evidence>
<dbReference type="AlphaFoldDB" id="A0AAV9VCK2"/>
<dbReference type="EMBL" id="JAVHNS010000004">
    <property type="protein sequence ID" value="KAK6358432.1"/>
    <property type="molecule type" value="Genomic_DNA"/>
</dbReference>
<reference evidence="2 3" key="1">
    <citation type="submission" date="2019-10" db="EMBL/GenBank/DDBJ databases">
        <authorList>
            <person name="Palmer J.M."/>
        </authorList>
    </citation>
    <scope>NUCLEOTIDE SEQUENCE [LARGE SCALE GENOMIC DNA]</scope>
    <source>
        <strain evidence="2 3">TWF730</strain>
    </source>
</reference>
<gene>
    <name evidence="2" type="ORF">TWF730_007766</name>
</gene>
<dbReference type="Proteomes" id="UP001373714">
    <property type="component" value="Unassembled WGS sequence"/>
</dbReference>
<comment type="caution">
    <text evidence="2">The sequence shown here is derived from an EMBL/GenBank/DDBJ whole genome shotgun (WGS) entry which is preliminary data.</text>
</comment>
<feature type="region of interest" description="Disordered" evidence="1">
    <location>
        <begin position="188"/>
        <end position="246"/>
    </location>
</feature>
<evidence type="ECO:0000313" key="2">
    <source>
        <dbReference type="EMBL" id="KAK6358432.1"/>
    </source>
</evidence>
<accession>A0AAV9VCK2</accession>